<evidence type="ECO:0000256" key="1">
    <source>
        <dbReference type="SAM" id="MobiDB-lite"/>
    </source>
</evidence>
<organism evidence="2 3">
    <name type="scientific">Vitrella brassicaformis (strain CCMP3155)</name>
    <dbReference type="NCBI Taxonomy" id="1169540"/>
    <lineage>
        <taxon>Eukaryota</taxon>
        <taxon>Sar</taxon>
        <taxon>Alveolata</taxon>
        <taxon>Colpodellida</taxon>
        <taxon>Vitrellaceae</taxon>
        <taxon>Vitrella</taxon>
    </lineage>
</organism>
<dbReference type="AlphaFoldDB" id="A0A0G4G0D5"/>
<feature type="region of interest" description="Disordered" evidence="1">
    <location>
        <begin position="241"/>
        <end position="288"/>
    </location>
</feature>
<dbReference type="InParanoid" id="A0A0G4G0D5"/>
<dbReference type="Proteomes" id="UP000041254">
    <property type="component" value="Unassembled WGS sequence"/>
</dbReference>
<name>A0A0G4G0D5_VITBC</name>
<protein>
    <submittedName>
        <fullName evidence="2">Uncharacterized protein</fullName>
    </submittedName>
</protein>
<reference evidence="2 3" key="1">
    <citation type="submission" date="2014-11" db="EMBL/GenBank/DDBJ databases">
        <authorList>
            <person name="Zhu J."/>
            <person name="Qi W."/>
            <person name="Song R."/>
        </authorList>
    </citation>
    <scope>NUCLEOTIDE SEQUENCE [LARGE SCALE GENOMIC DNA]</scope>
</reference>
<dbReference type="EMBL" id="CDMY01000541">
    <property type="protein sequence ID" value="CEM21322.1"/>
    <property type="molecule type" value="Genomic_DNA"/>
</dbReference>
<dbReference type="VEuPathDB" id="CryptoDB:Vbra_1797"/>
<keyword evidence="3" id="KW-1185">Reference proteome</keyword>
<feature type="compositionally biased region" description="Basic and acidic residues" evidence="1">
    <location>
        <begin position="250"/>
        <end position="262"/>
    </location>
</feature>
<feature type="region of interest" description="Disordered" evidence="1">
    <location>
        <begin position="1"/>
        <end position="20"/>
    </location>
</feature>
<sequence>MGEAAGGEVESMTGEGEVSETAMGINLEVRRDSRVRRAERLFRGSKSHSRWFCSVRHQKQPEQTASIGTPDADSEYRHTWRAWSLPPGPEERGFVWPFDPTKRGLFVEGGALFNDAVEIRGFLQGERSFLDISGSVRIIRLGERFGNLFVDGGILSSSVVTDSLFVFQADNQLHQVSIGDEEQSAVLEAFKQLPIKTVKTTTANRNAIATEQQHSPMASRDHQQRQGQLLLAAEDVERLFPQAVKTMSRPAHDKGQEKESNKGHKGKKGGEQTAQASKTGYVDEEVEK</sequence>
<gene>
    <name evidence="2" type="ORF">Vbra_1797</name>
</gene>
<evidence type="ECO:0000313" key="3">
    <source>
        <dbReference type="Proteomes" id="UP000041254"/>
    </source>
</evidence>
<proteinExistence type="predicted"/>
<evidence type="ECO:0000313" key="2">
    <source>
        <dbReference type="EMBL" id="CEM21322.1"/>
    </source>
</evidence>
<accession>A0A0G4G0D5</accession>